<organism evidence="1 2">
    <name type="scientific">Dickeya fangzhongdai</name>
    <dbReference type="NCBI Taxonomy" id="1778540"/>
    <lineage>
        <taxon>Bacteria</taxon>
        <taxon>Pseudomonadati</taxon>
        <taxon>Pseudomonadota</taxon>
        <taxon>Gammaproteobacteria</taxon>
        <taxon>Enterobacterales</taxon>
        <taxon>Pectobacteriaceae</taxon>
        <taxon>Dickeya</taxon>
    </lineage>
</organism>
<dbReference type="EMBL" id="CP025003">
    <property type="protein sequence ID" value="ATZ94810.1"/>
    <property type="molecule type" value="Genomic_DNA"/>
</dbReference>
<evidence type="ECO:0000313" key="1">
    <source>
        <dbReference type="EMBL" id="ATZ94810.1"/>
    </source>
</evidence>
<sequence>MLAQMVVLPAAQGAMLAQMVALLAAQGEIPVQMAGPGALPVQKALLPVFGVPTRRSEKR</sequence>
<name>A0A2K8QQ02_9GAMM</name>
<gene>
    <name evidence="1" type="ORF">CVE23_12960</name>
</gene>
<keyword evidence="2" id="KW-1185">Reference proteome</keyword>
<dbReference type="Proteomes" id="UP000231901">
    <property type="component" value="Chromosome"/>
</dbReference>
<proteinExistence type="predicted"/>
<reference evidence="2" key="1">
    <citation type="journal article" date="2018" name="Genome Announc.">
        <title>Complete genome sequence of a Dickeya fangzhongdai type strain causing bleeding canker of pear tree trunks.</title>
        <authorList>
            <person name="Zhao Y."/>
            <person name="Tian Y."/>
            <person name="Li X."/>
            <person name="Hu B."/>
        </authorList>
    </citation>
    <scope>NUCLEOTIDE SEQUENCE [LARGE SCALE GENOMIC DNA]</scope>
    <source>
        <strain evidence="2">DSM 101947</strain>
    </source>
</reference>
<protein>
    <submittedName>
        <fullName evidence="1">Uncharacterized protein</fullName>
    </submittedName>
</protein>
<accession>A0A2K8QQ02</accession>
<dbReference type="KEGG" id="dfn:CVE23_12960"/>
<dbReference type="AlphaFoldDB" id="A0A2K8QQ02"/>
<evidence type="ECO:0000313" key="2">
    <source>
        <dbReference type="Proteomes" id="UP000231901"/>
    </source>
</evidence>